<sequence>MEIHRSADNAHGAMHPENGVCGARRLARAAHARPLVASLVLIRAPSETCVRWELPRWRDRCCRFSIDLPSYVRSVCASVRDAVTASYATRNAQPVSGQCGVPRRTPQRKGDDRAGTAYRPLISKLTNRRACRILSALGGVVYAVRSGRSKASHRRIKLSTGYAAWLFGHFHGGRGRLQSIVFPTTVCHSVRGVVCKETICICGMNCSLGERFRVRATKIDADCTRPPLWSFYFRAGPNRISVCEFLRVYFGRWRDPAPPARPSTNQSRDARVV</sequence>
<dbReference type="AlphaFoldDB" id="A0A4C1TQ26"/>
<organism evidence="2 3">
    <name type="scientific">Eumeta variegata</name>
    <name type="common">Bagworm moth</name>
    <name type="synonym">Eumeta japonica</name>
    <dbReference type="NCBI Taxonomy" id="151549"/>
    <lineage>
        <taxon>Eukaryota</taxon>
        <taxon>Metazoa</taxon>
        <taxon>Ecdysozoa</taxon>
        <taxon>Arthropoda</taxon>
        <taxon>Hexapoda</taxon>
        <taxon>Insecta</taxon>
        <taxon>Pterygota</taxon>
        <taxon>Neoptera</taxon>
        <taxon>Endopterygota</taxon>
        <taxon>Lepidoptera</taxon>
        <taxon>Glossata</taxon>
        <taxon>Ditrysia</taxon>
        <taxon>Tineoidea</taxon>
        <taxon>Psychidae</taxon>
        <taxon>Oiketicinae</taxon>
        <taxon>Eumeta</taxon>
    </lineage>
</organism>
<feature type="region of interest" description="Disordered" evidence="1">
    <location>
        <begin position="94"/>
        <end position="114"/>
    </location>
</feature>
<evidence type="ECO:0000313" key="2">
    <source>
        <dbReference type="EMBL" id="GBP16091.1"/>
    </source>
</evidence>
<name>A0A4C1TQ26_EUMVA</name>
<reference evidence="2 3" key="1">
    <citation type="journal article" date="2019" name="Commun. Biol.">
        <title>The bagworm genome reveals a unique fibroin gene that provides high tensile strength.</title>
        <authorList>
            <person name="Kono N."/>
            <person name="Nakamura H."/>
            <person name="Ohtoshi R."/>
            <person name="Tomita M."/>
            <person name="Numata K."/>
            <person name="Arakawa K."/>
        </authorList>
    </citation>
    <scope>NUCLEOTIDE SEQUENCE [LARGE SCALE GENOMIC DNA]</scope>
</reference>
<keyword evidence="3" id="KW-1185">Reference proteome</keyword>
<dbReference type="EMBL" id="BGZK01000076">
    <property type="protein sequence ID" value="GBP16091.1"/>
    <property type="molecule type" value="Genomic_DNA"/>
</dbReference>
<gene>
    <name evidence="2" type="ORF">EVAR_94429_1</name>
</gene>
<comment type="caution">
    <text evidence="2">The sequence shown here is derived from an EMBL/GenBank/DDBJ whole genome shotgun (WGS) entry which is preliminary data.</text>
</comment>
<protein>
    <submittedName>
        <fullName evidence="2">Uncharacterized protein</fullName>
    </submittedName>
</protein>
<dbReference type="Proteomes" id="UP000299102">
    <property type="component" value="Unassembled WGS sequence"/>
</dbReference>
<evidence type="ECO:0000313" key="3">
    <source>
        <dbReference type="Proteomes" id="UP000299102"/>
    </source>
</evidence>
<accession>A0A4C1TQ26</accession>
<evidence type="ECO:0000256" key="1">
    <source>
        <dbReference type="SAM" id="MobiDB-lite"/>
    </source>
</evidence>
<proteinExistence type="predicted"/>